<protein>
    <submittedName>
        <fullName evidence="1">Uncharacterized protein</fullName>
    </submittedName>
</protein>
<sequence length="44" mass="5293">MTYTVKSFSFTHNFQTIRNKYLLFTNNHLNLRFIKMATLCCNNC</sequence>
<dbReference type="AlphaFoldDB" id="A0A0E9T2Q2"/>
<accession>A0A0E9T2Q2</accession>
<reference evidence="1" key="1">
    <citation type="submission" date="2014-11" db="EMBL/GenBank/DDBJ databases">
        <authorList>
            <person name="Amaro Gonzalez C."/>
        </authorList>
    </citation>
    <scope>NUCLEOTIDE SEQUENCE</scope>
</reference>
<evidence type="ECO:0000313" key="1">
    <source>
        <dbReference type="EMBL" id="JAH47792.1"/>
    </source>
</evidence>
<name>A0A0E9T2Q2_ANGAN</name>
<reference evidence="1" key="2">
    <citation type="journal article" date="2015" name="Fish Shellfish Immunol.">
        <title>Early steps in the European eel (Anguilla anguilla)-Vibrio vulnificus interaction in the gills: Role of the RtxA13 toxin.</title>
        <authorList>
            <person name="Callol A."/>
            <person name="Pajuelo D."/>
            <person name="Ebbesson L."/>
            <person name="Teles M."/>
            <person name="MacKenzie S."/>
            <person name="Amaro C."/>
        </authorList>
    </citation>
    <scope>NUCLEOTIDE SEQUENCE</scope>
</reference>
<dbReference type="EMBL" id="GBXM01060785">
    <property type="protein sequence ID" value="JAH47792.1"/>
    <property type="molecule type" value="Transcribed_RNA"/>
</dbReference>
<proteinExistence type="predicted"/>
<organism evidence="1">
    <name type="scientific">Anguilla anguilla</name>
    <name type="common">European freshwater eel</name>
    <name type="synonym">Muraena anguilla</name>
    <dbReference type="NCBI Taxonomy" id="7936"/>
    <lineage>
        <taxon>Eukaryota</taxon>
        <taxon>Metazoa</taxon>
        <taxon>Chordata</taxon>
        <taxon>Craniata</taxon>
        <taxon>Vertebrata</taxon>
        <taxon>Euteleostomi</taxon>
        <taxon>Actinopterygii</taxon>
        <taxon>Neopterygii</taxon>
        <taxon>Teleostei</taxon>
        <taxon>Anguilliformes</taxon>
        <taxon>Anguillidae</taxon>
        <taxon>Anguilla</taxon>
    </lineage>
</organism>